<keyword evidence="6" id="KW-1185">Reference proteome</keyword>
<organism evidence="5 6">
    <name type="scientific">Flintibacter hominis</name>
    <dbReference type="NCBI Taxonomy" id="2763048"/>
    <lineage>
        <taxon>Bacteria</taxon>
        <taxon>Bacillati</taxon>
        <taxon>Bacillota</taxon>
        <taxon>Clostridia</taxon>
        <taxon>Eubacteriales</taxon>
        <taxon>Flintibacter</taxon>
    </lineage>
</organism>
<feature type="domain" description="PepSY" evidence="3">
    <location>
        <begin position="267"/>
        <end position="309"/>
    </location>
</feature>
<reference evidence="5" key="1">
    <citation type="submission" date="2020-08" db="EMBL/GenBank/DDBJ databases">
        <title>Genome public.</title>
        <authorList>
            <person name="Liu C."/>
            <person name="Sun Q."/>
        </authorList>
    </citation>
    <scope>NUCLEOTIDE SEQUENCE</scope>
    <source>
        <strain evidence="5">NSJ-23</strain>
    </source>
</reference>
<dbReference type="EMBL" id="JACOPO010000001">
    <property type="protein sequence ID" value="MBC5721440.1"/>
    <property type="molecule type" value="Genomic_DNA"/>
</dbReference>
<sequence>MTDKELERRLELALSAAAPDDLEGVLSRCEARKGTVIPMTKKRPSRTIRNLMAACLALALVGGGGGAFYYQANAVASVVSLDVNPSIELKVNKREKVLSCTPLNEEARTVLSSMGGGADLKGTKLDVAVNAIVGALVSNGYLDSISSAIMISVEDKDQARAVKLQQELTGAVDAVLQAQASNASILSQTVDASVELDQQAKANNISTGKASLVNQVIALNNDLKFEELAKLSVEELKDLAKIGAPAMPIGKEAAFIAAEEYAGTMAVSSVVADVDPELDDRVPHYEVELKTARGEFEYHIDAWTGEVLSGQKDILASGQSGDAGTKPSSGSSDIGQEKAKEAALKHAGVSESQVSGLRVRQDWDDGRLEYEVEFWVDTTEYDYTIAAADGSVLKQERETHRAPNYSGSGTGGSGTQDVGAEAAKSAALKHAGVSESQATDVKVKQDWDDGRLEYEVEFWVGSTEYDYTIDAVDGSVVAYDTEKHASASSTDIGSEAAESAALGHAGLSESQVAGLRSERDYDDGRLEYEVEFRSGGMEYEYTIDGASGAILEYEKDWDD</sequence>
<dbReference type="RefSeq" id="WP_186851904.1">
    <property type="nucleotide sequence ID" value="NZ_JACOPO010000001.1"/>
</dbReference>
<keyword evidence="2" id="KW-1133">Transmembrane helix</keyword>
<keyword evidence="2" id="KW-0812">Transmembrane</keyword>
<comment type="caution">
    <text evidence="5">The sequence shown here is derived from an EMBL/GenBank/DDBJ whole genome shotgun (WGS) entry which is preliminary data.</text>
</comment>
<feature type="domain" description="PepSY" evidence="3">
    <location>
        <begin position="420"/>
        <end position="478"/>
    </location>
</feature>
<feature type="compositionally biased region" description="Polar residues" evidence="1">
    <location>
        <begin position="317"/>
        <end position="334"/>
    </location>
</feature>
<feature type="domain" description="Anti-sigma factor RsgI-like middle" evidence="4">
    <location>
        <begin position="77"/>
        <end position="213"/>
    </location>
</feature>
<feature type="domain" description="PepSY" evidence="3">
    <location>
        <begin position="334"/>
        <end position="396"/>
    </location>
</feature>
<feature type="transmembrane region" description="Helical" evidence="2">
    <location>
        <begin position="51"/>
        <end position="70"/>
    </location>
</feature>
<dbReference type="InterPro" id="IPR025711">
    <property type="entry name" value="PepSY"/>
</dbReference>
<keyword evidence="2" id="KW-0472">Membrane</keyword>
<evidence type="ECO:0000259" key="3">
    <source>
        <dbReference type="Pfam" id="PF03413"/>
    </source>
</evidence>
<gene>
    <name evidence="5" type="ORF">H8S11_01185</name>
</gene>
<evidence type="ECO:0000313" key="5">
    <source>
        <dbReference type="EMBL" id="MBC5721440.1"/>
    </source>
</evidence>
<name>A0A8J6J6I3_9FIRM</name>
<feature type="region of interest" description="Disordered" evidence="1">
    <location>
        <begin position="315"/>
        <end position="347"/>
    </location>
</feature>
<proteinExistence type="predicted"/>
<dbReference type="AlphaFoldDB" id="A0A8J6J6I3"/>
<dbReference type="Gene3D" id="3.10.450.40">
    <property type="match status" value="4"/>
</dbReference>
<feature type="compositionally biased region" description="Basic and acidic residues" evidence="1">
    <location>
        <begin position="335"/>
        <end position="344"/>
    </location>
</feature>
<evidence type="ECO:0000259" key="4">
    <source>
        <dbReference type="Pfam" id="PF23750"/>
    </source>
</evidence>
<feature type="region of interest" description="Disordered" evidence="1">
    <location>
        <begin position="395"/>
        <end position="417"/>
    </location>
</feature>
<feature type="domain" description="PepSY" evidence="3">
    <location>
        <begin position="511"/>
        <end position="554"/>
    </location>
</feature>
<evidence type="ECO:0000256" key="1">
    <source>
        <dbReference type="SAM" id="MobiDB-lite"/>
    </source>
</evidence>
<accession>A0A8J6J6I3</accession>
<dbReference type="Proteomes" id="UP000628736">
    <property type="component" value="Unassembled WGS sequence"/>
</dbReference>
<evidence type="ECO:0000313" key="6">
    <source>
        <dbReference type="Proteomes" id="UP000628736"/>
    </source>
</evidence>
<evidence type="ECO:0000256" key="2">
    <source>
        <dbReference type="SAM" id="Phobius"/>
    </source>
</evidence>
<protein>
    <submittedName>
        <fullName evidence="5">PepSY domain-containing protein</fullName>
    </submittedName>
</protein>
<dbReference type="Pfam" id="PF23750">
    <property type="entry name" value="RsgI_M"/>
    <property type="match status" value="1"/>
</dbReference>
<dbReference type="Pfam" id="PF03413">
    <property type="entry name" value="PepSY"/>
    <property type="match status" value="4"/>
</dbReference>
<dbReference type="InterPro" id="IPR055431">
    <property type="entry name" value="RsgI_M"/>
</dbReference>